<dbReference type="GO" id="GO:0030488">
    <property type="term" value="P:tRNA methylation"/>
    <property type="evidence" value="ECO:0007669"/>
    <property type="project" value="TreeGrafter"/>
</dbReference>
<reference evidence="2" key="1">
    <citation type="submission" date="2021-01" db="EMBL/GenBank/DDBJ databases">
        <authorList>
            <person name="Corre E."/>
            <person name="Pelletier E."/>
            <person name="Niang G."/>
            <person name="Scheremetjew M."/>
            <person name="Finn R."/>
            <person name="Kale V."/>
            <person name="Holt S."/>
            <person name="Cochrane G."/>
            <person name="Meng A."/>
            <person name="Brown T."/>
            <person name="Cohen L."/>
        </authorList>
    </citation>
    <scope>NUCLEOTIDE SEQUENCE</scope>
    <source>
        <strain evidence="2">CCMP645</strain>
    </source>
</reference>
<dbReference type="InterPro" id="IPR039127">
    <property type="entry name" value="Trm112"/>
</dbReference>
<organism evidence="2">
    <name type="scientific">Chrysotila carterae</name>
    <name type="common">Marine alga</name>
    <name type="synonym">Syracosphaera carterae</name>
    <dbReference type="NCBI Taxonomy" id="13221"/>
    <lineage>
        <taxon>Eukaryota</taxon>
        <taxon>Haptista</taxon>
        <taxon>Haptophyta</taxon>
        <taxon>Prymnesiophyceae</taxon>
        <taxon>Isochrysidales</taxon>
        <taxon>Isochrysidaceae</taxon>
        <taxon>Chrysotila</taxon>
    </lineage>
</organism>
<dbReference type="AlphaFoldDB" id="A0A7S4AZX9"/>
<dbReference type="InterPro" id="IPR005651">
    <property type="entry name" value="Trm112-like"/>
</dbReference>
<dbReference type="PANTHER" id="PTHR12773">
    <property type="entry name" value="UPF0315 PROTEIN-RELATED"/>
    <property type="match status" value="1"/>
</dbReference>
<dbReference type="Gene3D" id="2.20.25.10">
    <property type="match status" value="1"/>
</dbReference>
<dbReference type="PANTHER" id="PTHR12773:SF0">
    <property type="entry name" value="MULTIFUNCTIONAL METHYLTRANSFERASE SUBUNIT TRM112-LIKE PROTEIN"/>
    <property type="match status" value="1"/>
</dbReference>
<dbReference type="GO" id="GO:0070476">
    <property type="term" value="P:rRNA (guanine-N7)-methylation"/>
    <property type="evidence" value="ECO:0007669"/>
    <property type="project" value="TreeGrafter"/>
</dbReference>
<dbReference type="CDD" id="cd21089">
    <property type="entry name" value="Trm112-like"/>
    <property type="match status" value="1"/>
</dbReference>
<gene>
    <name evidence="2" type="ORF">PCAR00345_LOCUS1899</name>
</gene>
<accession>A0A7S4AZX9</accession>
<proteinExistence type="inferred from homology"/>
<evidence type="ECO:0000256" key="1">
    <source>
        <dbReference type="ARBA" id="ARBA00007980"/>
    </source>
</evidence>
<comment type="similarity">
    <text evidence="1">Belongs to the TRM112 family.</text>
</comment>
<dbReference type="SUPFAM" id="SSF158997">
    <property type="entry name" value="Trm112p-like"/>
    <property type="match status" value="1"/>
</dbReference>
<name>A0A7S4AZX9_CHRCT</name>
<sequence>MKLLTHNMLISPNTRNGFPLAIEVEKMKTVESEFNAEFVARMVEKLEYPALVSTAASLALEPPLPAEVPAEFRDDEPFLRALHHVLLEVEIVEGQLVCPETGKKFPIKEGIPSML</sequence>
<evidence type="ECO:0008006" key="3">
    <source>
        <dbReference type="Google" id="ProtNLM"/>
    </source>
</evidence>
<dbReference type="Pfam" id="PF03966">
    <property type="entry name" value="Trm112p"/>
    <property type="match status" value="1"/>
</dbReference>
<dbReference type="EMBL" id="HBIZ01003506">
    <property type="protein sequence ID" value="CAE0749316.1"/>
    <property type="molecule type" value="Transcribed_RNA"/>
</dbReference>
<dbReference type="GO" id="GO:0046982">
    <property type="term" value="F:protein heterodimerization activity"/>
    <property type="evidence" value="ECO:0007669"/>
    <property type="project" value="InterPro"/>
</dbReference>
<protein>
    <recommendedName>
        <fullName evidence="3">Multifunctional methyltransferase subunit TRM112-like protein</fullName>
    </recommendedName>
</protein>
<evidence type="ECO:0000313" key="2">
    <source>
        <dbReference type="EMBL" id="CAE0749316.1"/>
    </source>
</evidence>